<evidence type="ECO:0000313" key="2">
    <source>
        <dbReference type="EMBL" id="KAH7970124.1"/>
    </source>
</evidence>
<feature type="region of interest" description="Disordered" evidence="1">
    <location>
        <begin position="1"/>
        <end position="78"/>
    </location>
</feature>
<sequence length="78" mass="8409">MSMQGAVQADITKRCCPGLRRSPGARYKRPRHAYPIPAVHKSPKHQQPGRCGGSTTPSGRPRTVRACRSGSISSTGHE</sequence>
<name>A0A9D4T4U8_RHISA</name>
<reference evidence="2" key="2">
    <citation type="submission" date="2021-09" db="EMBL/GenBank/DDBJ databases">
        <authorList>
            <person name="Jia N."/>
            <person name="Wang J."/>
            <person name="Shi W."/>
            <person name="Du L."/>
            <person name="Sun Y."/>
            <person name="Zhan W."/>
            <person name="Jiang J."/>
            <person name="Wang Q."/>
            <person name="Zhang B."/>
            <person name="Ji P."/>
            <person name="Sakyi L.B."/>
            <person name="Cui X."/>
            <person name="Yuan T."/>
            <person name="Jiang B."/>
            <person name="Yang W."/>
            <person name="Lam T.T.-Y."/>
            <person name="Chang Q."/>
            <person name="Ding S."/>
            <person name="Wang X."/>
            <person name="Zhu J."/>
            <person name="Ruan X."/>
            <person name="Zhao L."/>
            <person name="Wei J."/>
            <person name="Que T."/>
            <person name="Du C."/>
            <person name="Cheng J."/>
            <person name="Dai P."/>
            <person name="Han X."/>
            <person name="Huang E."/>
            <person name="Gao Y."/>
            <person name="Liu J."/>
            <person name="Shao H."/>
            <person name="Ye R."/>
            <person name="Li L."/>
            <person name="Wei W."/>
            <person name="Wang X."/>
            <person name="Wang C."/>
            <person name="Huo Q."/>
            <person name="Li W."/>
            <person name="Guo W."/>
            <person name="Chen H."/>
            <person name="Chen S."/>
            <person name="Zhou L."/>
            <person name="Zhou L."/>
            <person name="Ni X."/>
            <person name="Tian J."/>
            <person name="Zhou Y."/>
            <person name="Sheng Y."/>
            <person name="Liu T."/>
            <person name="Pan Y."/>
            <person name="Xia L."/>
            <person name="Li J."/>
            <person name="Zhao F."/>
            <person name="Cao W."/>
        </authorList>
    </citation>
    <scope>NUCLEOTIDE SEQUENCE</scope>
    <source>
        <strain evidence="2">Rsan-2018</strain>
        <tissue evidence="2">Larvae</tissue>
    </source>
</reference>
<dbReference type="EMBL" id="JABSTV010001248">
    <property type="protein sequence ID" value="KAH7970124.1"/>
    <property type="molecule type" value="Genomic_DNA"/>
</dbReference>
<accession>A0A9D4T4U8</accession>
<comment type="caution">
    <text evidence="2">The sequence shown here is derived from an EMBL/GenBank/DDBJ whole genome shotgun (WGS) entry which is preliminary data.</text>
</comment>
<proteinExistence type="predicted"/>
<gene>
    <name evidence="2" type="ORF">HPB52_024171</name>
</gene>
<organism evidence="2 3">
    <name type="scientific">Rhipicephalus sanguineus</name>
    <name type="common">Brown dog tick</name>
    <name type="synonym">Ixodes sanguineus</name>
    <dbReference type="NCBI Taxonomy" id="34632"/>
    <lineage>
        <taxon>Eukaryota</taxon>
        <taxon>Metazoa</taxon>
        <taxon>Ecdysozoa</taxon>
        <taxon>Arthropoda</taxon>
        <taxon>Chelicerata</taxon>
        <taxon>Arachnida</taxon>
        <taxon>Acari</taxon>
        <taxon>Parasitiformes</taxon>
        <taxon>Ixodida</taxon>
        <taxon>Ixodoidea</taxon>
        <taxon>Ixodidae</taxon>
        <taxon>Rhipicephalinae</taxon>
        <taxon>Rhipicephalus</taxon>
        <taxon>Rhipicephalus</taxon>
    </lineage>
</organism>
<evidence type="ECO:0000256" key="1">
    <source>
        <dbReference type="SAM" id="MobiDB-lite"/>
    </source>
</evidence>
<keyword evidence="3" id="KW-1185">Reference proteome</keyword>
<protein>
    <submittedName>
        <fullName evidence="2">Uncharacterized protein</fullName>
    </submittedName>
</protein>
<dbReference type="AlphaFoldDB" id="A0A9D4T4U8"/>
<evidence type="ECO:0000313" key="3">
    <source>
        <dbReference type="Proteomes" id="UP000821837"/>
    </source>
</evidence>
<dbReference type="Proteomes" id="UP000821837">
    <property type="component" value="Unassembled WGS sequence"/>
</dbReference>
<reference evidence="2" key="1">
    <citation type="journal article" date="2020" name="Cell">
        <title>Large-Scale Comparative Analyses of Tick Genomes Elucidate Their Genetic Diversity and Vector Capacities.</title>
        <authorList>
            <consortium name="Tick Genome and Microbiome Consortium (TIGMIC)"/>
            <person name="Jia N."/>
            <person name="Wang J."/>
            <person name="Shi W."/>
            <person name="Du L."/>
            <person name="Sun Y."/>
            <person name="Zhan W."/>
            <person name="Jiang J.F."/>
            <person name="Wang Q."/>
            <person name="Zhang B."/>
            <person name="Ji P."/>
            <person name="Bell-Sakyi L."/>
            <person name="Cui X.M."/>
            <person name="Yuan T.T."/>
            <person name="Jiang B.G."/>
            <person name="Yang W.F."/>
            <person name="Lam T.T."/>
            <person name="Chang Q.C."/>
            <person name="Ding S.J."/>
            <person name="Wang X.J."/>
            <person name="Zhu J.G."/>
            <person name="Ruan X.D."/>
            <person name="Zhao L."/>
            <person name="Wei J.T."/>
            <person name="Ye R.Z."/>
            <person name="Que T.C."/>
            <person name="Du C.H."/>
            <person name="Zhou Y.H."/>
            <person name="Cheng J.X."/>
            <person name="Dai P.F."/>
            <person name="Guo W.B."/>
            <person name="Han X.H."/>
            <person name="Huang E.J."/>
            <person name="Li L.F."/>
            <person name="Wei W."/>
            <person name="Gao Y.C."/>
            <person name="Liu J.Z."/>
            <person name="Shao H.Z."/>
            <person name="Wang X."/>
            <person name="Wang C.C."/>
            <person name="Yang T.C."/>
            <person name="Huo Q.B."/>
            <person name="Li W."/>
            <person name="Chen H.Y."/>
            <person name="Chen S.E."/>
            <person name="Zhou L.G."/>
            <person name="Ni X.B."/>
            <person name="Tian J.H."/>
            <person name="Sheng Y."/>
            <person name="Liu T."/>
            <person name="Pan Y.S."/>
            <person name="Xia L.Y."/>
            <person name="Li J."/>
            <person name="Zhao F."/>
            <person name="Cao W.C."/>
        </authorList>
    </citation>
    <scope>NUCLEOTIDE SEQUENCE</scope>
    <source>
        <strain evidence="2">Rsan-2018</strain>
    </source>
</reference>